<dbReference type="EMBL" id="LDWY01000038">
    <property type="protein sequence ID" value="PHY91153.1"/>
    <property type="molecule type" value="Genomic_DNA"/>
</dbReference>
<reference evidence="3" key="1">
    <citation type="submission" date="2015-06" db="EMBL/GenBank/DDBJ databases">
        <authorList>
            <person name="Parisi A."/>
            <person name="Chiara M."/>
            <person name="Florio D."/>
            <person name="Miccolupo A."/>
            <person name="Manzari C."/>
            <person name="Mion D."/>
            <person name="Caruso M."/>
            <person name="D'erchia A.M."/>
            <person name="Zanoni R."/>
        </authorList>
    </citation>
    <scope>NUCLEOTIDE SEQUENCE [LARGE SCALE GENOMIC DNA]</scope>
    <source>
        <strain evidence="3">73/13</strain>
    </source>
</reference>
<feature type="signal peptide" evidence="1">
    <location>
        <begin position="1"/>
        <end position="21"/>
    </location>
</feature>
<dbReference type="Proteomes" id="UP000237472">
    <property type="component" value="Unassembled WGS sequence"/>
</dbReference>
<protein>
    <recommendedName>
        <fullName evidence="4">DUF1425 domain-containing protein</fullName>
    </recommendedName>
</protein>
<dbReference type="CDD" id="cd09030">
    <property type="entry name" value="DUF1425"/>
    <property type="match status" value="1"/>
</dbReference>
<evidence type="ECO:0000256" key="1">
    <source>
        <dbReference type="SAM" id="SignalP"/>
    </source>
</evidence>
<dbReference type="AlphaFoldDB" id="A0A2G4R3K7"/>
<dbReference type="Gene3D" id="2.60.40.3230">
    <property type="match status" value="1"/>
</dbReference>
<organism evidence="2 3">
    <name type="scientific">Campylobacter vulpis</name>
    <dbReference type="NCBI Taxonomy" id="1655500"/>
    <lineage>
        <taxon>Bacteria</taxon>
        <taxon>Pseudomonadati</taxon>
        <taxon>Campylobacterota</taxon>
        <taxon>Epsilonproteobacteria</taxon>
        <taxon>Campylobacterales</taxon>
        <taxon>Campylobacteraceae</taxon>
        <taxon>Campylobacter</taxon>
    </lineage>
</organism>
<comment type="caution">
    <text evidence="2">The sequence shown here is derived from an EMBL/GenBank/DDBJ whole genome shotgun (WGS) entry which is preliminary data.</text>
</comment>
<gene>
    <name evidence="2" type="ORF">AA994_03145</name>
</gene>
<dbReference type="PROSITE" id="PS51257">
    <property type="entry name" value="PROKAR_LIPOPROTEIN"/>
    <property type="match status" value="1"/>
</dbReference>
<dbReference type="OrthoDB" id="5363081at2"/>
<proteinExistence type="predicted"/>
<evidence type="ECO:0000313" key="2">
    <source>
        <dbReference type="EMBL" id="PHY91153.1"/>
    </source>
</evidence>
<dbReference type="Pfam" id="PF07233">
    <property type="entry name" value="DUF1425"/>
    <property type="match status" value="1"/>
</dbReference>
<evidence type="ECO:0000313" key="3">
    <source>
        <dbReference type="Proteomes" id="UP000237472"/>
    </source>
</evidence>
<dbReference type="RefSeq" id="WP_099461304.1">
    <property type="nucleotide sequence ID" value="NZ_LDWY01000038.1"/>
</dbReference>
<feature type="chain" id="PRO_5013680188" description="DUF1425 domain-containing protein" evidence="1">
    <location>
        <begin position="22"/>
        <end position="122"/>
    </location>
</feature>
<sequence>MKKYILLFAVLFLCACAPTQQNTNKFSSVNLNSNLPKSLVKQIKQRINDNGFLEVELVLKSTFAKDVFYKVNWLDKDGFVLRNSVKEDYEFIRIPAGQEVILKKLAFDKRAVDFRIDMKTKN</sequence>
<keyword evidence="1" id="KW-0732">Signal</keyword>
<name>A0A2G4R3K7_9BACT</name>
<dbReference type="InterPro" id="IPR010824">
    <property type="entry name" value="DUF1425"/>
</dbReference>
<accession>A0A2G4R3K7</accession>
<evidence type="ECO:0008006" key="4">
    <source>
        <dbReference type="Google" id="ProtNLM"/>
    </source>
</evidence>
<dbReference type="InterPro" id="IPR038483">
    <property type="entry name" value="YcfL-like_sf"/>
</dbReference>